<dbReference type="GO" id="GO:0005524">
    <property type="term" value="F:ATP binding"/>
    <property type="evidence" value="ECO:0007669"/>
    <property type="project" value="InterPro"/>
</dbReference>
<reference evidence="2 3" key="1">
    <citation type="submission" date="2017-09" db="EMBL/GenBank/DDBJ databases">
        <authorList>
            <person name="Ehlers B."/>
            <person name="Leendertz F.H."/>
        </authorList>
    </citation>
    <scope>NUCLEOTIDE SEQUENCE [LARGE SCALE GENOMIC DNA]</scope>
    <source>
        <strain evidence="2 3">DSM 18289</strain>
    </source>
</reference>
<dbReference type="Gene3D" id="3.40.50.300">
    <property type="entry name" value="P-loop containing nucleotide triphosphate hydrolases"/>
    <property type="match status" value="1"/>
</dbReference>
<evidence type="ECO:0000313" key="3">
    <source>
        <dbReference type="Proteomes" id="UP000219439"/>
    </source>
</evidence>
<evidence type="ECO:0000313" key="2">
    <source>
        <dbReference type="EMBL" id="SNZ20519.1"/>
    </source>
</evidence>
<dbReference type="Pfam" id="PF07475">
    <property type="entry name" value="Hpr_kinase_C"/>
    <property type="match status" value="1"/>
</dbReference>
<dbReference type="SUPFAM" id="SSF53795">
    <property type="entry name" value="PEP carboxykinase-like"/>
    <property type="match status" value="1"/>
</dbReference>
<dbReference type="PROSITE" id="PS00675">
    <property type="entry name" value="SIGMA54_INTERACT_1"/>
    <property type="match status" value="1"/>
</dbReference>
<dbReference type="InterPro" id="IPR025662">
    <property type="entry name" value="Sigma_54_int_dom_ATP-bd_1"/>
</dbReference>
<dbReference type="OrthoDB" id="8326226at2"/>
<dbReference type="AlphaFoldDB" id="A0A285PFN9"/>
<sequence length="168" mass="18704">MNISGCSLLRSAKTDQELDHASCLLIGRYGVLLRGESGSGKSQLRRYIARQCHQKGVFTALVSDDYVHLIAPEGSSALIAVAPEATFTKQEVRGIGICSLEDEERFEKLVRLHLVVDLIRPDDVDRMPEAKNTHICLLNRTIQKLEVPCRDCITASDIIFARLSTFHP</sequence>
<dbReference type="InterPro" id="IPR027417">
    <property type="entry name" value="P-loop_NTPase"/>
</dbReference>
<protein>
    <submittedName>
        <fullName evidence="2">Hpr(Ser) kinase/phosphatase</fullName>
    </submittedName>
</protein>
<dbReference type="GO" id="GO:0006109">
    <property type="term" value="P:regulation of carbohydrate metabolic process"/>
    <property type="evidence" value="ECO:0007669"/>
    <property type="project" value="InterPro"/>
</dbReference>
<keyword evidence="3" id="KW-1185">Reference proteome</keyword>
<keyword evidence="2" id="KW-0418">Kinase</keyword>
<proteinExistence type="predicted"/>
<organism evidence="2 3">
    <name type="scientific">Cohaesibacter gelatinilyticus</name>
    <dbReference type="NCBI Taxonomy" id="372072"/>
    <lineage>
        <taxon>Bacteria</taxon>
        <taxon>Pseudomonadati</taxon>
        <taxon>Pseudomonadota</taxon>
        <taxon>Alphaproteobacteria</taxon>
        <taxon>Hyphomicrobiales</taxon>
        <taxon>Cohaesibacteraceae</taxon>
    </lineage>
</organism>
<dbReference type="InterPro" id="IPR011104">
    <property type="entry name" value="Hpr_kin/Pase_C"/>
</dbReference>
<dbReference type="RefSeq" id="WP_097154894.1">
    <property type="nucleotide sequence ID" value="NZ_OBEL01000005.1"/>
</dbReference>
<accession>A0A285PFN9</accession>
<dbReference type="EMBL" id="OBEL01000005">
    <property type="protein sequence ID" value="SNZ20519.1"/>
    <property type="molecule type" value="Genomic_DNA"/>
</dbReference>
<keyword evidence="2" id="KW-0808">Transferase</keyword>
<dbReference type="Proteomes" id="UP000219439">
    <property type="component" value="Unassembled WGS sequence"/>
</dbReference>
<dbReference type="GO" id="GO:0000155">
    <property type="term" value="F:phosphorelay sensor kinase activity"/>
    <property type="evidence" value="ECO:0007669"/>
    <property type="project" value="InterPro"/>
</dbReference>
<gene>
    <name evidence="2" type="ORF">SAMN06265368_3623</name>
</gene>
<feature type="domain" description="HPr kinase/phosphorylase C-terminal" evidence="1">
    <location>
        <begin position="17"/>
        <end position="161"/>
    </location>
</feature>
<evidence type="ECO:0000259" key="1">
    <source>
        <dbReference type="Pfam" id="PF07475"/>
    </source>
</evidence>
<name>A0A285PFN9_9HYPH</name>